<sequence length="76" mass="8480">MKLITRDELQAQVFVATAADYSGHTLNRDGNKIEVSASELDMLIDALAFNGADVELVETLGEALDHYNRYNSFQIF</sequence>
<protein>
    <submittedName>
        <fullName evidence="1">Uncharacterized protein</fullName>
    </submittedName>
</protein>
<keyword evidence="2" id="KW-1185">Reference proteome</keyword>
<dbReference type="EMBL" id="OL702939">
    <property type="protein sequence ID" value="UMO77212.1"/>
    <property type="molecule type" value="Genomic_DNA"/>
</dbReference>
<evidence type="ECO:0000313" key="1">
    <source>
        <dbReference type="EMBL" id="UMO77212.1"/>
    </source>
</evidence>
<organism evidence="1 2">
    <name type="scientific">Stenotrophomonas maltophilia phage vB_SmaM_Ps15</name>
    <dbReference type="NCBI Taxonomy" id="3071007"/>
    <lineage>
        <taxon>Viruses</taxon>
        <taxon>Duplodnaviria</taxon>
        <taxon>Heunggongvirae</taxon>
        <taxon>Uroviricota</taxon>
        <taxon>Caudoviricetes</taxon>
        <taxon>Menderavirus</taxon>
        <taxon>Menderavirus Ps15</taxon>
    </lineage>
</organism>
<reference evidence="1 2" key="1">
    <citation type="submission" date="2021-12" db="EMBL/GenBank/DDBJ databases">
        <title>Characterization of bacteriophage vB_SmaM_Ps15 infective to Stenotrophomonas maltophila clinical ocular isolates.</title>
        <authorList>
            <person name="Damnjanovic D."/>
            <person name="Vazquez-Campos X."/>
            <person name="Elliott L."/>
            <person name="Willcox M."/>
            <person name="Bridge W.J."/>
        </authorList>
    </citation>
    <scope>NUCLEOTIDE SEQUENCE [LARGE SCALE GENOMIC DNA]</scope>
</reference>
<proteinExistence type="predicted"/>
<dbReference type="Proteomes" id="UP000829466">
    <property type="component" value="Segment"/>
</dbReference>
<name>A0AAE9FL62_9CAUD</name>
<gene>
    <name evidence="1" type="ORF">SmaMPs15_000061</name>
</gene>
<accession>A0AAE9FL62</accession>
<evidence type="ECO:0000313" key="2">
    <source>
        <dbReference type="Proteomes" id="UP000829466"/>
    </source>
</evidence>